<keyword evidence="1" id="KW-0732">Signal</keyword>
<evidence type="ECO:0000256" key="1">
    <source>
        <dbReference type="SAM" id="SignalP"/>
    </source>
</evidence>
<accession>A0ABR8ZSG7</accession>
<keyword evidence="3" id="KW-1185">Reference proteome</keyword>
<comment type="caution">
    <text evidence="2">The sequence shown here is derived from an EMBL/GenBank/DDBJ whole genome shotgun (WGS) entry which is preliminary data.</text>
</comment>
<evidence type="ECO:0000313" key="2">
    <source>
        <dbReference type="EMBL" id="MBD8106636.1"/>
    </source>
</evidence>
<gene>
    <name evidence="2" type="ORF">IFT93_09405</name>
</gene>
<feature type="signal peptide" evidence="1">
    <location>
        <begin position="1"/>
        <end position="27"/>
    </location>
</feature>
<feature type="chain" id="PRO_5045165107" description="Porin family protein" evidence="1">
    <location>
        <begin position="28"/>
        <end position="348"/>
    </location>
</feature>
<protein>
    <recommendedName>
        <fullName evidence="4">Porin family protein</fullName>
    </recommendedName>
</protein>
<sequence>MKKLPQVKSNIIAGFLLCSVPLVPVFAGVPNAVIPDSLDYHGDTDPLMTLDEKKAENSPDLFGETTGPLPFFGKEIRKRGYDLPDPYGIGFNYMNMHQNIKVNSIDFSNLKIPSLFPGMSPIPIGSDLFNINVGHTREKSKTENARLDTWLFPFMNVYGIIGHTKGSSVSDVSVCAVGACPPQLKNINFTLKFKGTTYGGGTTLAYGYHNWFGTLDFNYTRTDFDILDGSTSAFTFTPRVGYRFTVPGFERFSIPVSHASVWVGSMYQDVSQNFRGSLGNLNMPQNLVQLVNFVNKDDQGRFRVKQHLQSPWNVLVGGQYEITRNFNVITEVGFEKRNSVMVGGEFRF</sequence>
<dbReference type="GeneID" id="67475555"/>
<name>A0ABR8ZSG7_9GAMM</name>
<dbReference type="RefSeq" id="WP_137268829.1">
    <property type="nucleotide sequence ID" value="NZ_CP022725.1"/>
</dbReference>
<dbReference type="Proteomes" id="UP000661012">
    <property type="component" value="Unassembled WGS sequence"/>
</dbReference>
<evidence type="ECO:0008006" key="4">
    <source>
        <dbReference type="Google" id="ProtNLM"/>
    </source>
</evidence>
<dbReference type="EMBL" id="JACYNN010000005">
    <property type="protein sequence ID" value="MBD8106636.1"/>
    <property type="molecule type" value="Genomic_DNA"/>
</dbReference>
<evidence type="ECO:0000313" key="3">
    <source>
        <dbReference type="Proteomes" id="UP000661012"/>
    </source>
</evidence>
<organism evidence="2 3">
    <name type="scientific">Erwinia persicina</name>
    <dbReference type="NCBI Taxonomy" id="55211"/>
    <lineage>
        <taxon>Bacteria</taxon>
        <taxon>Pseudomonadati</taxon>
        <taxon>Pseudomonadota</taxon>
        <taxon>Gammaproteobacteria</taxon>
        <taxon>Enterobacterales</taxon>
        <taxon>Erwiniaceae</taxon>
        <taxon>Erwinia</taxon>
    </lineage>
</organism>
<proteinExistence type="predicted"/>
<reference evidence="2 3" key="1">
    <citation type="journal article" date="2020" name="FEMS Microbiol. Ecol.">
        <title>Temporal dynamics of bacterial communities during seed development and maturation.</title>
        <authorList>
            <person name="Chesneau G."/>
            <person name="Torres-Cortes G."/>
            <person name="Briand M."/>
            <person name="Darrasse A."/>
            <person name="Preveaux A."/>
            <person name="Marais C."/>
            <person name="Jacques M.A."/>
            <person name="Shade A."/>
            <person name="Barret M."/>
        </authorList>
    </citation>
    <scope>NUCLEOTIDE SEQUENCE [LARGE SCALE GENOMIC DNA]</scope>
    <source>
        <strain evidence="2 3">CFBP13732</strain>
    </source>
</reference>